<comment type="caution">
    <text evidence="7">The sequence shown here is derived from an EMBL/GenBank/DDBJ whole genome shotgun (WGS) entry which is preliminary data.</text>
</comment>
<keyword evidence="2 3" id="KW-0186">Copper</keyword>
<evidence type="ECO:0000256" key="4">
    <source>
        <dbReference type="SAM" id="MobiDB-lite"/>
    </source>
</evidence>
<protein>
    <submittedName>
        <fullName evidence="7">Halocyanin domain-containing protein</fullName>
    </submittedName>
</protein>
<dbReference type="InterPro" id="IPR006311">
    <property type="entry name" value="TAT_signal"/>
</dbReference>
<feature type="binding site" evidence="3">
    <location>
        <position position="134"/>
    </location>
    <ligand>
        <name>Cu cation</name>
        <dbReference type="ChEBI" id="CHEBI:23378"/>
    </ligand>
</feature>
<proteinExistence type="predicted"/>
<accession>A0A8J8TB69</accession>
<dbReference type="Pfam" id="PF00127">
    <property type="entry name" value="Copper-bind"/>
    <property type="match status" value="1"/>
</dbReference>
<organism evidence="7 8">
    <name type="scientific">Halonotius terrestris</name>
    <dbReference type="NCBI Taxonomy" id="2487750"/>
    <lineage>
        <taxon>Archaea</taxon>
        <taxon>Methanobacteriati</taxon>
        <taxon>Methanobacteriota</taxon>
        <taxon>Stenosarchaea group</taxon>
        <taxon>Halobacteria</taxon>
        <taxon>Halobacteriales</taxon>
        <taxon>Haloferacaceae</taxon>
        <taxon>Halonotius</taxon>
    </lineage>
</organism>
<keyword evidence="1 3" id="KW-0479">Metal-binding</keyword>
<dbReference type="GO" id="GO:0005507">
    <property type="term" value="F:copper ion binding"/>
    <property type="evidence" value="ECO:0007669"/>
    <property type="project" value="InterPro"/>
</dbReference>
<evidence type="ECO:0000259" key="6">
    <source>
        <dbReference type="Pfam" id="PF00127"/>
    </source>
</evidence>
<keyword evidence="5" id="KW-0812">Transmembrane</keyword>
<evidence type="ECO:0000256" key="5">
    <source>
        <dbReference type="SAM" id="Phobius"/>
    </source>
</evidence>
<dbReference type="EMBL" id="RKLU01000004">
    <property type="protein sequence ID" value="TQQ79790.1"/>
    <property type="molecule type" value="Genomic_DNA"/>
</dbReference>
<dbReference type="Gene3D" id="2.60.40.420">
    <property type="entry name" value="Cupredoxins - blue copper proteins"/>
    <property type="match status" value="1"/>
</dbReference>
<dbReference type="InterPro" id="IPR000923">
    <property type="entry name" value="BlueCu_1"/>
</dbReference>
<feature type="transmembrane region" description="Helical" evidence="5">
    <location>
        <begin position="201"/>
        <end position="223"/>
    </location>
</feature>
<dbReference type="GO" id="GO:0009055">
    <property type="term" value="F:electron transfer activity"/>
    <property type="evidence" value="ECO:0007669"/>
    <property type="project" value="InterPro"/>
</dbReference>
<dbReference type="AlphaFoldDB" id="A0A8J8TB69"/>
<name>A0A8J8TB69_9EURY</name>
<feature type="binding site" evidence="3">
    <location>
        <position position="137"/>
    </location>
    <ligand>
        <name>Cu cation</name>
        <dbReference type="ChEBI" id="CHEBI:23378"/>
    </ligand>
</feature>
<feature type="domain" description="Blue (type 1) copper" evidence="6">
    <location>
        <begin position="60"/>
        <end position="148"/>
    </location>
</feature>
<dbReference type="NCBIfam" id="TIGR03102">
    <property type="entry name" value="halo_cynanin"/>
    <property type="match status" value="1"/>
</dbReference>
<dbReference type="InterPro" id="IPR017533">
    <property type="entry name" value="Halocyanin"/>
</dbReference>
<comment type="cofactor">
    <cofactor evidence="3">
        <name>Cu(2+)</name>
        <dbReference type="ChEBI" id="CHEBI:29036"/>
    </cofactor>
    <text evidence="3">The crystal structure with reduced Cu(1+) has also been determined.</text>
</comment>
<dbReference type="SUPFAM" id="SSF49503">
    <property type="entry name" value="Cupredoxins"/>
    <property type="match status" value="1"/>
</dbReference>
<dbReference type="PROSITE" id="PS51318">
    <property type="entry name" value="TAT"/>
    <property type="match status" value="1"/>
</dbReference>
<gene>
    <name evidence="7" type="ORF">EGH24_09835</name>
</gene>
<evidence type="ECO:0000313" key="8">
    <source>
        <dbReference type="Proteomes" id="UP000705823"/>
    </source>
</evidence>
<dbReference type="InterPro" id="IPR002387">
    <property type="entry name" value="Plastocyanin"/>
</dbReference>
<dbReference type="PRINTS" id="PR00157">
    <property type="entry name" value="PLASTOCYANIN"/>
</dbReference>
<feature type="region of interest" description="Disordered" evidence="4">
    <location>
        <begin position="157"/>
        <end position="186"/>
    </location>
</feature>
<dbReference type="OrthoDB" id="11836at2157"/>
<evidence type="ECO:0000313" key="7">
    <source>
        <dbReference type="EMBL" id="TQQ79790.1"/>
    </source>
</evidence>
<evidence type="ECO:0000256" key="1">
    <source>
        <dbReference type="ARBA" id="ARBA00022723"/>
    </source>
</evidence>
<evidence type="ECO:0000256" key="2">
    <source>
        <dbReference type="ARBA" id="ARBA00023008"/>
    </source>
</evidence>
<feature type="binding site" evidence="3">
    <location>
        <position position="142"/>
    </location>
    <ligand>
        <name>Cu cation</name>
        <dbReference type="ChEBI" id="CHEBI:23378"/>
    </ligand>
</feature>
<keyword evidence="5" id="KW-0472">Membrane</keyword>
<keyword evidence="8" id="KW-1185">Reference proteome</keyword>
<dbReference type="InterPro" id="IPR008972">
    <property type="entry name" value="Cupredoxin"/>
</dbReference>
<reference evidence="7" key="1">
    <citation type="submission" date="2019-02" db="EMBL/GenBank/DDBJ databases">
        <title>Halonotius sp. a new haloarchaeum isolated from saline soil.</title>
        <authorList>
            <person name="Duran-Viseras A."/>
            <person name="Sanchez-Porro C."/>
            <person name="Ventosa A."/>
        </authorList>
    </citation>
    <scope>NUCLEOTIDE SEQUENCE</scope>
    <source>
        <strain evidence="7">F15B</strain>
    </source>
</reference>
<sequence>MRNSQTRLGRRGLLRAGIGVGAAATLGEPAMAQDDPYDGWFADTSNYNGTVDRRGQDSVTVSVGAGDTGILFDPPAIVVDPGTTVVWEWTGEGGAHNVSEENGVFESETIGEAGHTFEHTFGEDTDGEIFRYVCTPHQALGMVGAVAVGDAVEATAGGGGGGGSESGGAESGGGGSESSSGGSGGGDNWFVSGGALSTQGFLTTVIGVIGLGLLSPVLFALVLKRVYTDDKPTEDAQPPIQ</sequence>
<dbReference type="RefSeq" id="WP_142979982.1">
    <property type="nucleotide sequence ID" value="NZ_RKLU01000004.1"/>
</dbReference>
<keyword evidence="5" id="KW-1133">Transmembrane helix</keyword>
<dbReference type="Proteomes" id="UP000705823">
    <property type="component" value="Unassembled WGS sequence"/>
</dbReference>
<dbReference type="CDD" id="cd04220">
    <property type="entry name" value="Halocyanin"/>
    <property type="match status" value="1"/>
</dbReference>
<evidence type="ECO:0000256" key="3">
    <source>
        <dbReference type="PIRSR" id="PIRSR602387-1"/>
    </source>
</evidence>
<feature type="binding site" evidence="3">
    <location>
        <position position="96"/>
    </location>
    <ligand>
        <name>Cu cation</name>
        <dbReference type="ChEBI" id="CHEBI:23378"/>
    </ligand>
</feature>